<protein>
    <submittedName>
        <fullName evidence="1">Uncharacterized protein</fullName>
    </submittedName>
</protein>
<sequence length="152" mass="17862">MSLMDFRVQMYMMKRLWTYMKQYENTESWTNIMILQLMHHMLVFQSMHDFLGGDIPVICIDWDKELVDAAMYYLVELSADKWTKEECEAKSNTRLFDLCVRALLLNEEISYILPFIIILEARKDGKAHAFFTHLSCCPLPSILNTLPKPALS</sequence>
<evidence type="ECO:0000313" key="1">
    <source>
        <dbReference type="EMBL" id="KAK0458796.1"/>
    </source>
</evidence>
<name>A0AA39KCT3_ARMTA</name>
<accession>A0AA39KCT3</accession>
<gene>
    <name evidence="1" type="ORF">EV420DRAFT_1642520</name>
</gene>
<keyword evidence="2" id="KW-1185">Reference proteome</keyword>
<proteinExistence type="predicted"/>
<dbReference type="AlphaFoldDB" id="A0AA39KCT3"/>
<dbReference type="GeneID" id="85360923"/>
<evidence type="ECO:0000313" key="2">
    <source>
        <dbReference type="Proteomes" id="UP001175211"/>
    </source>
</evidence>
<reference evidence="1" key="1">
    <citation type="submission" date="2023-06" db="EMBL/GenBank/DDBJ databases">
        <authorList>
            <consortium name="Lawrence Berkeley National Laboratory"/>
            <person name="Ahrendt S."/>
            <person name="Sahu N."/>
            <person name="Indic B."/>
            <person name="Wong-Bajracharya J."/>
            <person name="Merenyi Z."/>
            <person name="Ke H.-M."/>
            <person name="Monk M."/>
            <person name="Kocsube S."/>
            <person name="Drula E."/>
            <person name="Lipzen A."/>
            <person name="Balint B."/>
            <person name="Henrissat B."/>
            <person name="Andreopoulos B."/>
            <person name="Martin F.M."/>
            <person name="Harder C.B."/>
            <person name="Rigling D."/>
            <person name="Ford K.L."/>
            <person name="Foster G.D."/>
            <person name="Pangilinan J."/>
            <person name="Papanicolaou A."/>
            <person name="Barry K."/>
            <person name="LaButti K."/>
            <person name="Viragh M."/>
            <person name="Koriabine M."/>
            <person name="Yan M."/>
            <person name="Riley R."/>
            <person name="Champramary S."/>
            <person name="Plett K.L."/>
            <person name="Tsai I.J."/>
            <person name="Slot J."/>
            <person name="Sipos G."/>
            <person name="Plett J."/>
            <person name="Nagy L.G."/>
            <person name="Grigoriev I.V."/>
        </authorList>
    </citation>
    <scope>NUCLEOTIDE SEQUENCE</scope>
    <source>
        <strain evidence="1">CCBAS 213</strain>
    </source>
</reference>
<dbReference type="RefSeq" id="XP_060331046.1">
    <property type="nucleotide sequence ID" value="XM_060477375.1"/>
</dbReference>
<organism evidence="1 2">
    <name type="scientific">Armillaria tabescens</name>
    <name type="common">Ringless honey mushroom</name>
    <name type="synonym">Agaricus tabescens</name>
    <dbReference type="NCBI Taxonomy" id="1929756"/>
    <lineage>
        <taxon>Eukaryota</taxon>
        <taxon>Fungi</taxon>
        <taxon>Dikarya</taxon>
        <taxon>Basidiomycota</taxon>
        <taxon>Agaricomycotina</taxon>
        <taxon>Agaricomycetes</taxon>
        <taxon>Agaricomycetidae</taxon>
        <taxon>Agaricales</taxon>
        <taxon>Marasmiineae</taxon>
        <taxon>Physalacriaceae</taxon>
        <taxon>Desarmillaria</taxon>
    </lineage>
</organism>
<dbReference type="Proteomes" id="UP001175211">
    <property type="component" value="Unassembled WGS sequence"/>
</dbReference>
<dbReference type="EMBL" id="JAUEPS010000016">
    <property type="protein sequence ID" value="KAK0458796.1"/>
    <property type="molecule type" value="Genomic_DNA"/>
</dbReference>
<comment type="caution">
    <text evidence="1">The sequence shown here is derived from an EMBL/GenBank/DDBJ whole genome shotgun (WGS) entry which is preliminary data.</text>
</comment>